<dbReference type="PROSITE" id="PS50878">
    <property type="entry name" value="RT_POL"/>
    <property type="match status" value="1"/>
</dbReference>
<name>A0A6P7TMG0_9MOLL</name>
<accession>A0A6P7TMG0</accession>
<dbReference type="PANTHER" id="PTHR47027">
    <property type="entry name" value="REVERSE TRANSCRIPTASE DOMAIN-CONTAINING PROTEIN"/>
    <property type="match status" value="1"/>
</dbReference>
<evidence type="ECO:0000313" key="2">
    <source>
        <dbReference type="Proteomes" id="UP000515154"/>
    </source>
</evidence>
<evidence type="ECO:0000313" key="3">
    <source>
        <dbReference type="RefSeq" id="XP_029651180.1"/>
    </source>
</evidence>
<dbReference type="PANTHER" id="PTHR47027:SF27">
    <property type="entry name" value="REVERSE TRANSCRIPTASE DOMAIN-CONTAINING PROTEIN"/>
    <property type="match status" value="1"/>
</dbReference>
<dbReference type="KEGG" id="osn:115224419"/>
<keyword evidence="2" id="KW-1185">Reference proteome</keyword>
<gene>
    <name evidence="3" type="primary">LOC115224419</name>
</gene>
<reference evidence="3" key="1">
    <citation type="submission" date="2025-08" db="UniProtKB">
        <authorList>
            <consortium name="RefSeq"/>
        </authorList>
    </citation>
    <scope>IDENTIFICATION</scope>
</reference>
<dbReference type="AlphaFoldDB" id="A0A6P7TMG0"/>
<protein>
    <submittedName>
        <fullName evidence="3">Uncharacterized protein LOC115224419</fullName>
    </submittedName>
</protein>
<dbReference type="InterPro" id="IPR000477">
    <property type="entry name" value="RT_dom"/>
</dbReference>
<proteinExistence type="predicted"/>
<organism evidence="2 3">
    <name type="scientific">Octopus sinensis</name>
    <name type="common">East Asian common octopus</name>
    <dbReference type="NCBI Taxonomy" id="2607531"/>
    <lineage>
        <taxon>Eukaryota</taxon>
        <taxon>Metazoa</taxon>
        <taxon>Spiralia</taxon>
        <taxon>Lophotrochozoa</taxon>
        <taxon>Mollusca</taxon>
        <taxon>Cephalopoda</taxon>
        <taxon>Coleoidea</taxon>
        <taxon>Octopodiformes</taxon>
        <taxon>Octopoda</taxon>
        <taxon>Incirrata</taxon>
        <taxon>Octopodidae</taxon>
        <taxon>Octopus</taxon>
    </lineage>
</organism>
<evidence type="ECO:0000259" key="1">
    <source>
        <dbReference type="PROSITE" id="PS50878"/>
    </source>
</evidence>
<dbReference type="RefSeq" id="XP_029651180.1">
    <property type="nucleotide sequence ID" value="XM_029795320.1"/>
</dbReference>
<sequence>MFKILALYGIPPTIVDAIRAQYTNTAATFISPDGETDSFEVEASVLQVDTLTAFLFIIVLDYVLRISLDNMEEKELFLKPRQSSRHCAQYSTDLDFADNLALISHCIKDAESLLQVLEKAANQVGLYYDESKTEFITTSAKLAELKSLNNISIKNVDGFKYLGSHIVDSQKDFHIRKALAWDPCNRLVKIWHSNLPPTLKVKIFRNTD</sequence>
<feature type="domain" description="Reverse transcriptase" evidence="1">
    <location>
        <begin position="1"/>
        <end position="166"/>
    </location>
</feature>
<dbReference type="Proteomes" id="UP000515154">
    <property type="component" value="Linkage group LG2"/>
</dbReference>